<dbReference type="AlphaFoldDB" id="A0A1X7VM25"/>
<organism evidence="1">
    <name type="scientific">Amphimedon queenslandica</name>
    <name type="common">Sponge</name>
    <dbReference type="NCBI Taxonomy" id="400682"/>
    <lineage>
        <taxon>Eukaryota</taxon>
        <taxon>Metazoa</taxon>
        <taxon>Porifera</taxon>
        <taxon>Demospongiae</taxon>
        <taxon>Heteroscleromorpha</taxon>
        <taxon>Haplosclerida</taxon>
        <taxon>Niphatidae</taxon>
        <taxon>Amphimedon</taxon>
    </lineage>
</organism>
<reference evidence="1" key="1">
    <citation type="submission" date="2017-05" db="UniProtKB">
        <authorList>
            <consortium name="EnsemblMetazoa"/>
        </authorList>
    </citation>
    <scope>IDENTIFICATION</scope>
</reference>
<proteinExistence type="predicted"/>
<accession>A0A1X7VM25</accession>
<evidence type="ECO:0000313" key="1">
    <source>
        <dbReference type="EnsemblMetazoa" id="Aqu2.1.40885_001"/>
    </source>
</evidence>
<dbReference type="EnsemblMetazoa" id="Aqu2.1.40885_001">
    <property type="protein sequence ID" value="Aqu2.1.40885_001"/>
    <property type="gene ID" value="Aqu2.1.40885"/>
</dbReference>
<name>A0A1X7VM25_AMPQE</name>
<protein>
    <submittedName>
        <fullName evidence="1">Uncharacterized protein</fullName>
    </submittedName>
</protein>
<dbReference type="InParanoid" id="A0A1X7VM25"/>
<sequence length="66" mass="7559">IVPMQSHSKNFQIRYWIATQALSILNGMGSTYSIVKLKQALLSNVNIVKQTDESVEKRHSCYHHNT</sequence>